<comment type="caution">
    <text evidence="1">The sequence shown here is derived from an EMBL/GenBank/DDBJ whole genome shotgun (WGS) entry which is preliminary data.</text>
</comment>
<dbReference type="AlphaFoldDB" id="A0A327NPT3"/>
<reference evidence="1 2" key="1">
    <citation type="submission" date="2018-06" db="EMBL/GenBank/DDBJ databases">
        <title>Spirosoma sp. HMF3257 Genome sequencing and assembly.</title>
        <authorList>
            <person name="Kang H."/>
            <person name="Cha I."/>
            <person name="Kim H."/>
            <person name="Kang J."/>
            <person name="Joh K."/>
        </authorList>
    </citation>
    <scope>NUCLEOTIDE SEQUENCE [LARGE SCALE GENOMIC DNA]</scope>
    <source>
        <strain evidence="1 2">HMF3257</strain>
    </source>
</reference>
<evidence type="ECO:0000313" key="1">
    <source>
        <dbReference type="EMBL" id="RAI76016.1"/>
    </source>
</evidence>
<protein>
    <submittedName>
        <fullName evidence="1">Uncharacterized protein</fullName>
    </submittedName>
</protein>
<dbReference type="Proteomes" id="UP000249016">
    <property type="component" value="Unassembled WGS sequence"/>
</dbReference>
<accession>A0A327NPT3</accession>
<keyword evidence="2" id="KW-1185">Reference proteome</keyword>
<organism evidence="1 2">
    <name type="scientific">Spirosoma telluris</name>
    <dbReference type="NCBI Taxonomy" id="2183553"/>
    <lineage>
        <taxon>Bacteria</taxon>
        <taxon>Pseudomonadati</taxon>
        <taxon>Bacteroidota</taxon>
        <taxon>Cytophagia</taxon>
        <taxon>Cytophagales</taxon>
        <taxon>Cytophagaceae</taxon>
        <taxon>Spirosoma</taxon>
    </lineage>
</organism>
<proteinExistence type="predicted"/>
<dbReference type="EMBL" id="QLII01000001">
    <property type="protein sequence ID" value="RAI76016.1"/>
    <property type="molecule type" value="Genomic_DNA"/>
</dbReference>
<sequence>MEEMVFQTRAIDSIVGANLIGKRTQYIPDPGKDYKIRIRVRNLGVAPASATDVRLHFVRLLDTTRFTVDFARHMGRTTDQADSLPVAITNAPTVTTVTTVGTVTNISTLNRALLDRLQVVDIASAAITATVTSAGISVLNSQGQSFGFAVTAITGTTPAVDVSIQETMDGTNWKTIYDFERVAANGYFTSPLLQIKGNQIRYVRTVTGTTPSITMSAFRIQASTEGLFIRRMIDRTINPLTLSSTTATLDAEAATAVQLTVSLGACTTVPSYQLQSSEDGTTWTTIGATLAGVALTQVQAVVSGFMGKFVRAIITTAGTGVTQNFVVLKAIR</sequence>
<name>A0A327NPT3_9BACT</name>
<gene>
    <name evidence="1" type="ORF">HMF3257_20870</name>
</gene>
<evidence type="ECO:0000313" key="2">
    <source>
        <dbReference type="Proteomes" id="UP000249016"/>
    </source>
</evidence>